<sequence length="396" mass="43368">MVIERQGTPGTNSSGMRAHNERLILTLLHQEVEGIPGSELARRTGLSSQTASVILRKMEADALLRRGQALKGRVGKPSIPMQINPNGAFAYGLKIGRRSADFVWMDFTGNLRHQSSFSYTYPRPADVFEFVACEMSEIEDGLSEDEIQRVCGLGIGVPHDLWSWSRQIGASETELAAWREMDFHAEIARFCEHDVFVLNDATAACRAEHILGQGKGYQDYAYFYVGSFVGGGVVLNHSVYEGRRGNAGAMGPMPVCGPTGAHRLHDQASLHVLKTALETDGQDSPILWEHPLDWDAIEPQLQQWIEESAEALAEACLSACAVIDFEAIVIDGAVPDGVRRTLVAQVEQKLSTLDHRGLLLPRVVAGSMGPMARVMGAACTPFFRKFLLNTNEASAF</sequence>
<dbReference type="SUPFAM" id="SSF46785">
    <property type="entry name" value="Winged helix' DNA-binding domain"/>
    <property type="match status" value="1"/>
</dbReference>
<dbReference type="CDD" id="cd00090">
    <property type="entry name" value="HTH_ARSR"/>
    <property type="match status" value="1"/>
</dbReference>
<keyword evidence="2" id="KW-1185">Reference proteome</keyword>
<dbReference type="InterPro" id="IPR036390">
    <property type="entry name" value="WH_DNA-bd_sf"/>
</dbReference>
<evidence type="ECO:0000313" key="2">
    <source>
        <dbReference type="Proteomes" id="UP000198767"/>
    </source>
</evidence>
<organism evidence="1 2">
    <name type="scientific">Epibacterium ulvae</name>
    <dbReference type="NCBI Taxonomy" id="1156985"/>
    <lineage>
        <taxon>Bacteria</taxon>
        <taxon>Pseudomonadati</taxon>
        <taxon>Pseudomonadota</taxon>
        <taxon>Alphaproteobacteria</taxon>
        <taxon>Rhodobacterales</taxon>
        <taxon>Roseobacteraceae</taxon>
        <taxon>Epibacterium</taxon>
    </lineage>
</organism>
<dbReference type="PANTHER" id="PTHR18964:SF169">
    <property type="entry name" value="N-ACETYLMANNOSAMINE KINASE"/>
    <property type="match status" value="1"/>
</dbReference>
<dbReference type="InterPro" id="IPR036388">
    <property type="entry name" value="WH-like_DNA-bd_sf"/>
</dbReference>
<dbReference type="OrthoDB" id="49685at2"/>
<dbReference type="RefSeq" id="WP_090215176.1">
    <property type="nucleotide sequence ID" value="NZ_FMWG01000001.1"/>
</dbReference>
<gene>
    <name evidence="1" type="ORF">SAMN04488118_101328</name>
</gene>
<dbReference type="GO" id="GO:0019262">
    <property type="term" value="P:N-acetylneuraminate catabolic process"/>
    <property type="evidence" value="ECO:0007669"/>
    <property type="project" value="TreeGrafter"/>
</dbReference>
<dbReference type="Gene3D" id="3.30.420.40">
    <property type="match status" value="2"/>
</dbReference>
<accession>A0A1G5PNH0</accession>
<reference evidence="1 2" key="1">
    <citation type="submission" date="2016-10" db="EMBL/GenBank/DDBJ databases">
        <authorList>
            <person name="de Groot N.N."/>
        </authorList>
    </citation>
    <scope>NUCLEOTIDE SEQUENCE [LARGE SCALE GENOMIC DNA]</scope>
    <source>
        <strain evidence="1 2">U95</strain>
    </source>
</reference>
<dbReference type="PANTHER" id="PTHR18964">
    <property type="entry name" value="ROK (REPRESSOR, ORF, KINASE) FAMILY"/>
    <property type="match status" value="1"/>
</dbReference>
<dbReference type="STRING" id="1156985.SAMN04488118_101328"/>
<proteinExistence type="predicted"/>
<dbReference type="GO" id="GO:0009384">
    <property type="term" value="F:N-acylmannosamine kinase activity"/>
    <property type="evidence" value="ECO:0007669"/>
    <property type="project" value="TreeGrafter"/>
</dbReference>
<dbReference type="Proteomes" id="UP000198767">
    <property type="component" value="Unassembled WGS sequence"/>
</dbReference>
<protein>
    <submittedName>
        <fullName evidence="1">Transcriptional regulator, MarR family</fullName>
    </submittedName>
</protein>
<dbReference type="EMBL" id="FMWG01000001">
    <property type="protein sequence ID" value="SCZ50650.1"/>
    <property type="molecule type" value="Genomic_DNA"/>
</dbReference>
<dbReference type="AlphaFoldDB" id="A0A1G5PNH0"/>
<dbReference type="GO" id="GO:0006355">
    <property type="term" value="P:regulation of DNA-templated transcription"/>
    <property type="evidence" value="ECO:0007669"/>
    <property type="project" value="UniProtKB-ARBA"/>
</dbReference>
<dbReference type="Pfam" id="PF00480">
    <property type="entry name" value="ROK"/>
    <property type="match status" value="1"/>
</dbReference>
<dbReference type="Gene3D" id="1.10.10.10">
    <property type="entry name" value="Winged helix-like DNA-binding domain superfamily/Winged helix DNA-binding domain"/>
    <property type="match status" value="1"/>
</dbReference>
<evidence type="ECO:0000313" key="1">
    <source>
        <dbReference type="EMBL" id="SCZ50650.1"/>
    </source>
</evidence>
<dbReference type="SUPFAM" id="SSF53067">
    <property type="entry name" value="Actin-like ATPase domain"/>
    <property type="match status" value="1"/>
</dbReference>
<dbReference type="Pfam" id="PF13412">
    <property type="entry name" value="HTH_24"/>
    <property type="match status" value="1"/>
</dbReference>
<name>A0A1G5PNH0_9RHOB</name>
<dbReference type="InterPro" id="IPR000600">
    <property type="entry name" value="ROK"/>
</dbReference>
<dbReference type="InterPro" id="IPR011991">
    <property type="entry name" value="ArsR-like_HTH"/>
</dbReference>
<dbReference type="InterPro" id="IPR043129">
    <property type="entry name" value="ATPase_NBD"/>
</dbReference>